<reference evidence="1 2" key="1">
    <citation type="submission" date="2019-06" db="EMBL/GenBank/DDBJ databases">
        <title>WGS assembly of Gossypium darwinii.</title>
        <authorList>
            <person name="Chen Z.J."/>
            <person name="Sreedasyam A."/>
            <person name="Ando A."/>
            <person name="Song Q."/>
            <person name="De L."/>
            <person name="Hulse-Kemp A."/>
            <person name="Ding M."/>
            <person name="Ye W."/>
            <person name="Kirkbride R."/>
            <person name="Jenkins J."/>
            <person name="Plott C."/>
            <person name="Lovell J."/>
            <person name="Lin Y.-M."/>
            <person name="Vaughn R."/>
            <person name="Liu B."/>
            <person name="Li W."/>
            <person name="Simpson S."/>
            <person name="Scheffler B."/>
            <person name="Saski C."/>
            <person name="Grover C."/>
            <person name="Hu G."/>
            <person name="Conover J."/>
            <person name="Carlson J."/>
            <person name="Shu S."/>
            <person name="Boston L."/>
            <person name="Williams M."/>
            <person name="Peterson D."/>
            <person name="Mcgee K."/>
            <person name="Jones D."/>
            <person name="Wendel J."/>
            <person name="Stelly D."/>
            <person name="Grimwood J."/>
            <person name="Schmutz J."/>
        </authorList>
    </citation>
    <scope>NUCLEOTIDE SEQUENCE [LARGE SCALE GENOMIC DNA]</scope>
    <source>
        <strain evidence="1">1808015.09</strain>
    </source>
</reference>
<dbReference type="EMBL" id="CM017698">
    <property type="protein sequence ID" value="TYG94310.1"/>
    <property type="molecule type" value="Genomic_DNA"/>
</dbReference>
<gene>
    <name evidence="1" type="ORF">ES288_A11G178400v1</name>
</gene>
<evidence type="ECO:0000313" key="1">
    <source>
        <dbReference type="EMBL" id="TYG94310.1"/>
    </source>
</evidence>
<protein>
    <submittedName>
        <fullName evidence="1">Uncharacterized protein</fullName>
    </submittedName>
</protein>
<name>A0A5D2ELF3_GOSDA</name>
<keyword evidence="2" id="KW-1185">Reference proteome</keyword>
<organism evidence="1 2">
    <name type="scientific">Gossypium darwinii</name>
    <name type="common">Darwin's cotton</name>
    <name type="synonym">Gossypium barbadense var. darwinii</name>
    <dbReference type="NCBI Taxonomy" id="34276"/>
    <lineage>
        <taxon>Eukaryota</taxon>
        <taxon>Viridiplantae</taxon>
        <taxon>Streptophyta</taxon>
        <taxon>Embryophyta</taxon>
        <taxon>Tracheophyta</taxon>
        <taxon>Spermatophyta</taxon>
        <taxon>Magnoliopsida</taxon>
        <taxon>eudicotyledons</taxon>
        <taxon>Gunneridae</taxon>
        <taxon>Pentapetalae</taxon>
        <taxon>rosids</taxon>
        <taxon>malvids</taxon>
        <taxon>Malvales</taxon>
        <taxon>Malvaceae</taxon>
        <taxon>Malvoideae</taxon>
        <taxon>Gossypium</taxon>
    </lineage>
</organism>
<dbReference type="AlphaFoldDB" id="A0A5D2ELF3"/>
<evidence type="ECO:0000313" key="2">
    <source>
        <dbReference type="Proteomes" id="UP000323506"/>
    </source>
</evidence>
<sequence length="81" mass="9474">MSQILVFFFRFDVGMRCSMGSNANDEVFPSKANNYSITDTVQQPFINIYHLIHCNKIIMKLPKFVYRKRTGSALFFKKLES</sequence>
<accession>A0A5D2ELF3</accession>
<dbReference type="Proteomes" id="UP000323506">
    <property type="component" value="Chromosome A11"/>
</dbReference>
<proteinExistence type="predicted"/>